<evidence type="ECO:0000313" key="8">
    <source>
        <dbReference type="EMBL" id="NGQ90353.1"/>
    </source>
</evidence>
<feature type="domain" description="EamA" evidence="7">
    <location>
        <begin position="16"/>
        <end position="145"/>
    </location>
</feature>
<dbReference type="InterPro" id="IPR050638">
    <property type="entry name" value="AA-Vitamin_Transporters"/>
</dbReference>
<keyword evidence="4 6" id="KW-1133">Transmembrane helix</keyword>
<dbReference type="PANTHER" id="PTHR32322">
    <property type="entry name" value="INNER MEMBRANE TRANSPORTER"/>
    <property type="match status" value="1"/>
</dbReference>
<feature type="transmembrane region" description="Helical" evidence="6">
    <location>
        <begin position="43"/>
        <end position="62"/>
    </location>
</feature>
<feature type="transmembrane region" description="Helical" evidence="6">
    <location>
        <begin position="279"/>
        <end position="295"/>
    </location>
</feature>
<dbReference type="PANTHER" id="PTHR32322:SF18">
    <property type="entry name" value="S-ADENOSYLMETHIONINE_S-ADENOSYLHOMOCYSTEINE TRANSPORTER"/>
    <property type="match status" value="1"/>
</dbReference>
<dbReference type="InterPro" id="IPR000620">
    <property type="entry name" value="EamA_dom"/>
</dbReference>
<feature type="transmembrane region" description="Helical" evidence="6">
    <location>
        <begin position="157"/>
        <end position="179"/>
    </location>
</feature>
<feature type="domain" description="EamA" evidence="7">
    <location>
        <begin position="163"/>
        <end position="295"/>
    </location>
</feature>
<comment type="caution">
    <text evidence="8">The sequence shown here is derived from an EMBL/GenBank/DDBJ whole genome shotgun (WGS) entry which is preliminary data.</text>
</comment>
<accession>A0A6M1U604</accession>
<evidence type="ECO:0000313" key="9">
    <source>
        <dbReference type="Proteomes" id="UP000474758"/>
    </source>
</evidence>
<feature type="transmembrane region" description="Helical" evidence="6">
    <location>
        <begin position="74"/>
        <end position="96"/>
    </location>
</feature>
<evidence type="ECO:0000256" key="1">
    <source>
        <dbReference type="ARBA" id="ARBA00004651"/>
    </source>
</evidence>
<feature type="transmembrane region" description="Helical" evidence="6">
    <location>
        <begin position="225"/>
        <end position="244"/>
    </location>
</feature>
<dbReference type="SUPFAM" id="SSF103481">
    <property type="entry name" value="Multidrug resistance efflux transporter EmrE"/>
    <property type="match status" value="2"/>
</dbReference>
<dbReference type="AlphaFoldDB" id="A0A6M1U604"/>
<evidence type="ECO:0000256" key="2">
    <source>
        <dbReference type="ARBA" id="ARBA00022475"/>
    </source>
</evidence>
<evidence type="ECO:0000256" key="6">
    <source>
        <dbReference type="SAM" id="Phobius"/>
    </source>
</evidence>
<organism evidence="8 9">
    <name type="scientific">Paragemmobacter kunshanensis</name>
    <dbReference type="NCBI Taxonomy" id="2583234"/>
    <lineage>
        <taxon>Bacteria</taxon>
        <taxon>Pseudomonadati</taxon>
        <taxon>Pseudomonadota</taxon>
        <taxon>Alphaproteobacteria</taxon>
        <taxon>Rhodobacterales</taxon>
        <taxon>Paracoccaceae</taxon>
        <taxon>Paragemmobacter</taxon>
    </lineage>
</organism>
<name>A0A6M1U604_9RHOB</name>
<sequence length="308" mass="31953">MTALSAGGQRWFLVGVLLLLGLGWGLTQPLGKIATSTGHGPFGLIFWQLVVCTGVLGAICLPRGRGLVFTRPALRFYVVVAALGTLIPNATFYLSIARLPSGIMSILISAVPMIAFPIALLLGMERFSWARLAGLCLGLMAVGLLAAPGAALPDPAMAAFLPVALVGPLCYALEGLYVARNGTAGMDPVQAMFGASVTGMVLCLPVALLTGQFFDPFAGFGRAEVALAASSALHALVYAAYVWLAFRAGAVFASQCSYIVTGAGIFWAMVILGERFPPSLWLSLVLLLSGVALVSPRARSARGDVPAA</sequence>
<protein>
    <submittedName>
        <fullName evidence="8">DMT family transporter</fullName>
    </submittedName>
</protein>
<dbReference type="GO" id="GO:0005886">
    <property type="term" value="C:plasma membrane"/>
    <property type="evidence" value="ECO:0007669"/>
    <property type="project" value="UniProtKB-SubCell"/>
</dbReference>
<reference evidence="8 9" key="1">
    <citation type="submission" date="2020-02" db="EMBL/GenBank/DDBJ databases">
        <title>Rhodobacter translucens sp. nov., a novel bacterium isolated from activated sludge.</title>
        <authorList>
            <person name="Liu J."/>
        </authorList>
    </citation>
    <scope>NUCLEOTIDE SEQUENCE [LARGE SCALE GENOMIC DNA]</scope>
    <source>
        <strain evidence="8 9">HX-7-19</strain>
    </source>
</reference>
<comment type="subcellular location">
    <subcellularLocation>
        <location evidence="1">Cell membrane</location>
        <topology evidence="1">Multi-pass membrane protein</topology>
    </subcellularLocation>
</comment>
<dbReference type="RefSeq" id="WP_165047721.1">
    <property type="nucleotide sequence ID" value="NZ_JAALFE010000004.1"/>
</dbReference>
<keyword evidence="9" id="KW-1185">Reference proteome</keyword>
<evidence type="ECO:0000256" key="5">
    <source>
        <dbReference type="ARBA" id="ARBA00023136"/>
    </source>
</evidence>
<feature type="transmembrane region" description="Helical" evidence="6">
    <location>
        <begin position="102"/>
        <end position="122"/>
    </location>
</feature>
<dbReference type="Pfam" id="PF00892">
    <property type="entry name" value="EamA"/>
    <property type="match status" value="2"/>
</dbReference>
<keyword evidence="3 6" id="KW-0812">Transmembrane</keyword>
<feature type="transmembrane region" description="Helical" evidence="6">
    <location>
        <begin position="129"/>
        <end position="151"/>
    </location>
</feature>
<dbReference type="EMBL" id="JAALFE010000004">
    <property type="protein sequence ID" value="NGQ90353.1"/>
    <property type="molecule type" value="Genomic_DNA"/>
</dbReference>
<keyword evidence="2" id="KW-1003">Cell membrane</keyword>
<gene>
    <name evidence="8" type="ORF">G5V65_05555</name>
</gene>
<proteinExistence type="predicted"/>
<dbReference type="InterPro" id="IPR037185">
    <property type="entry name" value="EmrE-like"/>
</dbReference>
<keyword evidence="5 6" id="KW-0472">Membrane</keyword>
<evidence type="ECO:0000256" key="4">
    <source>
        <dbReference type="ARBA" id="ARBA00022989"/>
    </source>
</evidence>
<feature type="transmembrane region" description="Helical" evidence="6">
    <location>
        <begin position="256"/>
        <end position="273"/>
    </location>
</feature>
<feature type="transmembrane region" description="Helical" evidence="6">
    <location>
        <begin position="191"/>
        <end position="213"/>
    </location>
</feature>
<evidence type="ECO:0000259" key="7">
    <source>
        <dbReference type="Pfam" id="PF00892"/>
    </source>
</evidence>
<dbReference type="Proteomes" id="UP000474758">
    <property type="component" value="Unassembled WGS sequence"/>
</dbReference>
<evidence type="ECO:0000256" key="3">
    <source>
        <dbReference type="ARBA" id="ARBA00022692"/>
    </source>
</evidence>